<proteinExistence type="predicted"/>
<accession>A0A7X1AZ18</accession>
<keyword evidence="2" id="KW-1185">Reference proteome</keyword>
<protein>
    <submittedName>
        <fullName evidence="1">Uncharacterized protein</fullName>
    </submittedName>
</protein>
<comment type="caution">
    <text evidence="1">The sequence shown here is derived from an EMBL/GenBank/DDBJ whole genome shotgun (WGS) entry which is preliminary data.</text>
</comment>
<dbReference type="EMBL" id="JACHVA010000101">
    <property type="protein sequence ID" value="MBC2602606.1"/>
    <property type="molecule type" value="Genomic_DNA"/>
</dbReference>
<dbReference type="Proteomes" id="UP000525652">
    <property type="component" value="Unassembled WGS sequence"/>
</dbReference>
<dbReference type="AlphaFoldDB" id="A0A7X1AZ18"/>
<gene>
    <name evidence="1" type="ORF">H5P30_12560</name>
</gene>
<organism evidence="1 2">
    <name type="scientific">Puniceicoccus vermicola</name>
    <dbReference type="NCBI Taxonomy" id="388746"/>
    <lineage>
        <taxon>Bacteria</taxon>
        <taxon>Pseudomonadati</taxon>
        <taxon>Verrucomicrobiota</taxon>
        <taxon>Opitutia</taxon>
        <taxon>Puniceicoccales</taxon>
        <taxon>Puniceicoccaceae</taxon>
        <taxon>Puniceicoccus</taxon>
    </lineage>
</organism>
<reference evidence="1 2" key="1">
    <citation type="submission" date="2020-07" db="EMBL/GenBank/DDBJ databases">
        <authorList>
            <person name="Feng X."/>
        </authorList>
    </citation>
    <scope>NUCLEOTIDE SEQUENCE [LARGE SCALE GENOMIC DNA]</scope>
    <source>
        <strain evidence="1 2">JCM14086</strain>
    </source>
</reference>
<name>A0A7X1AZ18_9BACT</name>
<sequence length="334" mass="37688">MHFLGIFLATAIGVGALSAQEVSGRHEGVRVLSNEQITLEVMDPESPERYNTGTRFMPLMILRATRDGEDFFYSPVDHDPNLDGAGLAMDFDATNPFGPPGFYQAEMDEGFMKVGVGVLRRSLVRWSFYRPKEVIQLAKTTIDWREDGASLEQECGPVNGYAYTLGVELLLVEDRIELNYRLTNTGEKLLGTEFYVHTFFKFGEGAVGPDYSVEFPYPINPYQFKKSDRIGSDFITFNYELTKPTTVKFWVPESAENPNVLKVTNTNGQFIESRFSGQPVGRVSVHASSRYICPEQFILLLIKPGGSKEWSVRYRLGREPGVEDGETKNNFHEN</sequence>
<evidence type="ECO:0000313" key="2">
    <source>
        <dbReference type="Proteomes" id="UP000525652"/>
    </source>
</evidence>
<dbReference type="RefSeq" id="WP_185693272.1">
    <property type="nucleotide sequence ID" value="NZ_JACHVA010000101.1"/>
</dbReference>
<evidence type="ECO:0000313" key="1">
    <source>
        <dbReference type="EMBL" id="MBC2602606.1"/>
    </source>
</evidence>